<gene>
    <name evidence="2" type="ORF">STRIP9103_01278</name>
</gene>
<evidence type="ECO:0000313" key="2">
    <source>
        <dbReference type="EMBL" id="EKX62814.1"/>
    </source>
</evidence>
<proteinExistence type="predicted"/>
<dbReference type="OrthoDB" id="9150238at2"/>
<feature type="domain" description="TIR" evidence="1">
    <location>
        <begin position="9"/>
        <end position="168"/>
    </location>
</feature>
<accession>L1KQJ9</accession>
<dbReference type="InterPro" id="IPR000157">
    <property type="entry name" value="TIR_dom"/>
</dbReference>
<organism evidence="2 3">
    <name type="scientific">Streptomyces ipomoeae 91-03</name>
    <dbReference type="NCBI Taxonomy" id="698759"/>
    <lineage>
        <taxon>Bacteria</taxon>
        <taxon>Bacillati</taxon>
        <taxon>Actinomycetota</taxon>
        <taxon>Actinomycetes</taxon>
        <taxon>Kitasatosporales</taxon>
        <taxon>Streptomycetaceae</taxon>
        <taxon>Streptomyces</taxon>
    </lineage>
</organism>
<reference evidence="2 3" key="1">
    <citation type="submission" date="2012-11" db="EMBL/GenBank/DDBJ databases">
        <authorList>
            <person name="Huguet-Tapia J.C."/>
            <person name="Durkin A.S."/>
            <person name="Pettis G.S."/>
            <person name="Badger J.H."/>
        </authorList>
    </citation>
    <scope>NUCLEOTIDE SEQUENCE [LARGE SCALE GENOMIC DNA]</scope>
    <source>
        <strain evidence="2 3">91-03</strain>
    </source>
</reference>
<sequence>MQDRRSNSAKPYFFLSYAHARKRDAGDADPNVWVRKLYDDLSAHVLQLTDLPWGSRAGFLDQSTAVGVRWRDELSENLAHCRVFVPLYSPRYFVSEQCGREWWAFSQRQVDRRARDGAPRESAIVPALWVPVEPSHLPRVARDLQFDHAALGQDYADEGFYGLIKLRYLRDEYERAVYRLAKQIVKVAREATLDDGHVYRDYESLPSAFGSGGPPDFDISVLACTRSDLPPGREPDYYGDRPHDWNPYHPESARPLGDDVADHVRRMDYKVHVGDFERDADRFLRAGPPRAPGILLVDPWVLRSRFHRDLLSRVDRMASPTMAVVVPWNQQDPGSHADGGPGPAELEAVMPRLLRLSRSASRTSVGGVGTLAALHQILPTVVRHAVDGFSSLTKEFVYPRPRLRGPDSPR</sequence>
<keyword evidence="3" id="KW-1185">Reference proteome</keyword>
<name>L1KQJ9_9ACTN</name>
<dbReference type="InterPro" id="IPR047603">
    <property type="entry name" value="FxsC_N"/>
</dbReference>
<comment type="caution">
    <text evidence="2">The sequence shown here is derived from an EMBL/GenBank/DDBJ whole genome shotgun (WGS) entry which is preliminary data.</text>
</comment>
<evidence type="ECO:0000259" key="1">
    <source>
        <dbReference type="PROSITE" id="PS50104"/>
    </source>
</evidence>
<dbReference type="Proteomes" id="UP000010411">
    <property type="component" value="Unassembled WGS sequence"/>
</dbReference>
<protein>
    <submittedName>
        <fullName evidence="2">FxsC C-terminal domain protein</fullName>
    </submittedName>
</protein>
<dbReference type="Pfam" id="PF13676">
    <property type="entry name" value="TIR_2"/>
    <property type="match status" value="1"/>
</dbReference>
<dbReference type="Gene3D" id="3.40.50.10140">
    <property type="entry name" value="Toll/interleukin-1 receptor homology (TIR) domain"/>
    <property type="match status" value="1"/>
</dbReference>
<dbReference type="PATRIC" id="fig|698759.3.peg.6486"/>
<dbReference type="NCBIfam" id="NF040588">
    <property type="entry name" value="FxsC_Nterm"/>
    <property type="match status" value="1"/>
</dbReference>
<evidence type="ECO:0000313" key="3">
    <source>
        <dbReference type="Proteomes" id="UP000010411"/>
    </source>
</evidence>
<dbReference type="PROSITE" id="PS50104">
    <property type="entry name" value="TIR"/>
    <property type="match status" value="1"/>
</dbReference>
<dbReference type="EMBL" id="AEJC01000486">
    <property type="protein sequence ID" value="EKX62814.1"/>
    <property type="molecule type" value="Genomic_DNA"/>
</dbReference>
<dbReference type="RefSeq" id="WP_009327285.1">
    <property type="nucleotide sequence ID" value="NZ_AEJC01000486.1"/>
</dbReference>
<dbReference type="AlphaFoldDB" id="L1KQJ9"/>
<dbReference type="GO" id="GO:0007165">
    <property type="term" value="P:signal transduction"/>
    <property type="evidence" value="ECO:0007669"/>
    <property type="project" value="InterPro"/>
</dbReference>
<dbReference type="NCBIfam" id="TIGR04276">
    <property type="entry name" value="FxsC_Cterm"/>
    <property type="match status" value="1"/>
</dbReference>
<dbReference type="InterPro" id="IPR035897">
    <property type="entry name" value="Toll_tir_struct_dom_sf"/>
</dbReference>
<dbReference type="InterPro" id="IPR026367">
    <property type="entry name" value="FxsC_C"/>
</dbReference>
<dbReference type="SUPFAM" id="SSF52200">
    <property type="entry name" value="Toll/Interleukin receptor TIR domain"/>
    <property type="match status" value="1"/>
</dbReference>